<dbReference type="InterPro" id="IPR049945">
    <property type="entry name" value="AAA_22"/>
</dbReference>
<reference evidence="3" key="1">
    <citation type="submission" date="2016-06" db="EMBL/GenBank/DDBJ databases">
        <authorList>
            <person name="Hehemann J.-H."/>
            <person name="Arevalo P."/>
            <person name="Datta M.S."/>
            <person name="Polz M.F."/>
        </authorList>
    </citation>
    <scope>NUCLEOTIDE SEQUENCE [LARGE SCALE GENOMIC DNA]</scope>
    <source>
        <strain evidence="3">9CSC122</strain>
    </source>
</reference>
<dbReference type="InterPro" id="IPR052026">
    <property type="entry name" value="ExeA_AAA_ATPase_DNA-bind"/>
</dbReference>
<dbReference type="GO" id="GO:0016887">
    <property type="term" value="F:ATP hydrolysis activity"/>
    <property type="evidence" value="ECO:0007669"/>
    <property type="project" value="InterPro"/>
</dbReference>
<name>A0A1B9QZW7_9VIBR</name>
<dbReference type="InterPro" id="IPR003593">
    <property type="entry name" value="AAA+_ATPase"/>
</dbReference>
<accession>A0A1B9QZW7</accession>
<protein>
    <submittedName>
        <fullName evidence="2">General secretion pathway protein GspA</fullName>
    </submittedName>
</protein>
<dbReference type="SUPFAM" id="SSF47090">
    <property type="entry name" value="PGBD-like"/>
    <property type="match status" value="1"/>
</dbReference>
<dbReference type="Gene3D" id="3.90.70.10">
    <property type="entry name" value="Cysteine proteinases"/>
    <property type="match status" value="1"/>
</dbReference>
<evidence type="ECO:0000313" key="2">
    <source>
        <dbReference type="EMBL" id="OCH76670.1"/>
    </source>
</evidence>
<keyword evidence="3" id="KW-1185">Reference proteome</keyword>
<dbReference type="InterPro" id="IPR048809">
    <property type="entry name" value="GspA_C39-like"/>
</dbReference>
<dbReference type="Pfam" id="PF01471">
    <property type="entry name" value="PG_binding_1"/>
    <property type="match status" value="1"/>
</dbReference>
<sequence>MMYHDFFSFSQPPFSIVPNSRYLFLSQRHKEAIQHLEAGLGEGGGFAMLTGEVGTGKTTVAKVMLANLGIETKAGLILNPTFSDVELLEAICDEFSVPYPNAASLKQLSQAIYQFLLANHAQGIQTLLVIDEAQHLAADVLEQLRLLTNLETDSHKLLKVLLIGQPELQEKLKVPQLRQLAQRITGRYHLLPLTVKEGVKYIQFRLETAGGDSSLFPTNGMKYISVQTQGIPRLINLVCDAALKSAYQSGIKQLNLSLIQQACNNVMLFQPSFAVTDPIPSVSRYRPVMISLTLGIIASLGVYWWAPHGLDKLIGNEFATESVAITPPKITREVFSPNLELLLMQSSSLEQSIADLYQVWGYQASVLDQLCMPSESAFRLFNCEYKDGVWEDLLALNMPVVLHLDIGLNGSYAVLYRAHNDDTIELLFNDQRVRFDQRWLKSIWTGRYHYVWRSEFQQLLKKGMSGEPISQLDSKLSALLGESASNSSSFDEGLERKVKVFQRWQGIEVDGIAGKQTLKVLELLTQESAPSLQTSTAKELSSVALKRSMIRTAMIDTSMLRLAKAKSEAVIPSRLALKENH</sequence>
<dbReference type="PANTHER" id="PTHR35894:SF1">
    <property type="entry name" value="PHOSPHORIBULOKINASE _ URIDINE KINASE FAMILY"/>
    <property type="match status" value="1"/>
</dbReference>
<dbReference type="InterPro" id="IPR036365">
    <property type="entry name" value="PGBD-like_sf"/>
</dbReference>
<feature type="domain" description="AAA+ ATPase" evidence="1">
    <location>
        <begin position="43"/>
        <end position="196"/>
    </location>
</feature>
<dbReference type="EMBL" id="MAJZ01000430">
    <property type="protein sequence ID" value="OCH76670.1"/>
    <property type="molecule type" value="Genomic_DNA"/>
</dbReference>
<dbReference type="InterPro" id="IPR036366">
    <property type="entry name" value="PGBDSf"/>
</dbReference>
<dbReference type="InterPro" id="IPR002477">
    <property type="entry name" value="Peptidoglycan-bd-like"/>
</dbReference>
<dbReference type="Gene3D" id="1.10.101.10">
    <property type="entry name" value="PGBD-like superfamily/PGBD"/>
    <property type="match status" value="1"/>
</dbReference>
<comment type="caution">
    <text evidence="2">The sequence shown here is derived from an EMBL/GenBank/DDBJ whole genome shotgun (WGS) entry which is preliminary data.</text>
</comment>
<dbReference type="PANTHER" id="PTHR35894">
    <property type="entry name" value="GENERAL SECRETION PATHWAY PROTEIN A-RELATED"/>
    <property type="match status" value="1"/>
</dbReference>
<evidence type="ECO:0000259" key="1">
    <source>
        <dbReference type="SMART" id="SM00382"/>
    </source>
</evidence>
<dbReference type="Gene3D" id="3.40.50.300">
    <property type="entry name" value="P-loop containing nucleotide triphosphate hydrolases"/>
    <property type="match status" value="1"/>
</dbReference>
<dbReference type="CDD" id="cd00009">
    <property type="entry name" value="AAA"/>
    <property type="match status" value="1"/>
</dbReference>
<gene>
    <name evidence="2" type="ORF">A6E14_01395</name>
</gene>
<evidence type="ECO:0000313" key="3">
    <source>
        <dbReference type="Proteomes" id="UP000093173"/>
    </source>
</evidence>
<proteinExistence type="predicted"/>
<dbReference type="Pfam" id="PF13401">
    <property type="entry name" value="AAA_22"/>
    <property type="match status" value="1"/>
</dbReference>
<organism evidence="2 3">
    <name type="scientific">Vibrio genomosp. F10</name>
    <dbReference type="NCBI Taxonomy" id="723171"/>
    <lineage>
        <taxon>Bacteria</taxon>
        <taxon>Pseudomonadati</taxon>
        <taxon>Pseudomonadota</taxon>
        <taxon>Gammaproteobacteria</taxon>
        <taxon>Vibrionales</taxon>
        <taxon>Vibrionaceae</taxon>
        <taxon>Vibrio</taxon>
    </lineage>
</organism>
<dbReference type="SUPFAM" id="SSF52540">
    <property type="entry name" value="P-loop containing nucleoside triphosphate hydrolases"/>
    <property type="match status" value="1"/>
</dbReference>
<dbReference type="SMART" id="SM00382">
    <property type="entry name" value="AAA"/>
    <property type="match status" value="1"/>
</dbReference>
<dbReference type="InterPro" id="IPR027417">
    <property type="entry name" value="P-loop_NTPase"/>
</dbReference>
<dbReference type="Proteomes" id="UP000093173">
    <property type="component" value="Unassembled WGS sequence"/>
</dbReference>
<dbReference type="AlphaFoldDB" id="A0A1B9QZW7"/>
<dbReference type="Pfam" id="PF21327">
    <property type="entry name" value="GspA_C39-like"/>
    <property type="match status" value="1"/>
</dbReference>